<dbReference type="EMBL" id="RDQH01000343">
    <property type="protein sequence ID" value="RXH67534.1"/>
    <property type="molecule type" value="Genomic_DNA"/>
</dbReference>
<dbReference type="STRING" id="3750.A0A498HBB7"/>
<comment type="caution">
    <text evidence="1">The sequence shown here is derived from an EMBL/GenBank/DDBJ whole genome shotgun (WGS) entry which is preliminary data.</text>
</comment>
<name>A0A498HBB7_MALDO</name>
<dbReference type="InterPro" id="IPR009072">
    <property type="entry name" value="Histone-fold"/>
</dbReference>
<accession>A0A498HBB7</accession>
<dbReference type="GO" id="GO:0046982">
    <property type="term" value="F:protein heterodimerization activity"/>
    <property type="evidence" value="ECO:0007669"/>
    <property type="project" value="InterPro"/>
</dbReference>
<sequence length="99" mass="10373">MCISPTSIAKPLCLVKETRNKAVSAGARADCAAAGEDDSEDLGSGDGVRGGRAAVVVLQYLAAEVLELAGNAARDNKKNRIIRGPSALLKFHFFFSVSH</sequence>
<organism evidence="1 2">
    <name type="scientific">Malus domestica</name>
    <name type="common">Apple</name>
    <name type="synonym">Pyrus malus</name>
    <dbReference type="NCBI Taxonomy" id="3750"/>
    <lineage>
        <taxon>Eukaryota</taxon>
        <taxon>Viridiplantae</taxon>
        <taxon>Streptophyta</taxon>
        <taxon>Embryophyta</taxon>
        <taxon>Tracheophyta</taxon>
        <taxon>Spermatophyta</taxon>
        <taxon>Magnoliopsida</taxon>
        <taxon>eudicotyledons</taxon>
        <taxon>Gunneridae</taxon>
        <taxon>Pentapetalae</taxon>
        <taxon>rosids</taxon>
        <taxon>fabids</taxon>
        <taxon>Rosales</taxon>
        <taxon>Rosaceae</taxon>
        <taxon>Amygdaloideae</taxon>
        <taxon>Maleae</taxon>
        <taxon>Malus</taxon>
    </lineage>
</organism>
<evidence type="ECO:0008006" key="3">
    <source>
        <dbReference type="Google" id="ProtNLM"/>
    </source>
</evidence>
<reference evidence="1 2" key="1">
    <citation type="submission" date="2018-10" db="EMBL/GenBank/DDBJ databases">
        <title>A high-quality apple genome assembly.</title>
        <authorList>
            <person name="Hu J."/>
        </authorList>
    </citation>
    <scope>NUCLEOTIDE SEQUENCE [LARGE SCALE GENOMIC DNA]</scope>
    <source>
        <strain evidence="2">cv. HFTH1</strain>
        <tissue evidence="1">Young leaf</tissue>
    </source>
</reference>
<keyword evidence="2" id="KW-1185">Reference proteome</keyword>
<dbReference type="SMR" id="A0A498HBB7"/>
<evidence type="ECO:0000313" key="1">
    <source>
        <dbReference type="EMBL" id="RXH67534.1"/>
    </source>
</evidence>
<dbReference type="Gramene" id="mRNA:MD17G0139200">
    <property type="protein sequence ID" value="mRNA:MD17G0139200"/>
    <property type="gene ID" value="MD17G0139200"/>
</dbReference>
<dbReference type="SUPFAM" id="SSF47113">
    <property type="entry name" value="Histone-fold"/>
    <property type="match status" value="1"/>
</dbReference>
<protein>
    <recommendedName>
        <fullName evidence="3">Histone H2A</fullName>
    </recommendedName>
</protein>
<dbReference type="AlphaFoldDB" id="A0A498HBB7"/>
<proteinExistence type="predicted"/>
<dbReference type="Gene3D" id="1.10.20.10">
    <property type="entry name" value="Histone, subunit A"/>
    <property type="match status" value="1"/>
</dbReference>
<dbReference type="Proteomes" id="UP000290289">
    <property type="component" value="Chromosome 17"/>
</dbReference>
<evidence type="ECO:0000313" key="2">
    <source>
        <dbReference type="Proteomes" id="UP000290289"/>
    </source>
</evidence>
<gene>
    <name evidence="1" type="ORF">DVH24_027681</name>
</gene>